<feature type="compositionally biased region" description="Basic and acidic residues" evidence="13">
    <location>
        <begin position="66"/>
        <end position="82"/>
    </location>
</feature>
<dbReference type="Gene3D" id="3.40.50.150">
    <property type="entry name" value="Vaccinia Virus protein VP39"/>
    <property type="match status" value="1"/>
</dbReference>
<evidence type="ECO:0000256" key="9">
    <source>
        <dbReference type="ARBA" id="ARBA00044712"/>
    </source>
</evidence>
<dbReference type="OMA" id="KQHASEM"/>
<feature type="site" description="mRNA cap binding" evidence="12">
    <location>
        <position position="202"/>
    </location>
</feature>
<dbReference type="eggNOG" id="KOG1975">
    <property type="taxonomic scope" value="Eukaryota"/>
</dbReference>
<keyword evidence="4 10" id="KW-0808">Transferase</keyword>
<evidence type="ECO:0000259" key="14">
    <source>
        <dbReference type="PROSITE" id="PS51562"/>
    </source>
</evidence>
<dbReference type="PANTHER" id="PTHR12189">
    <property type="entry name" value="MRNA GUANINE-7- METHYLTRANSFERASE"/>
    <property type="match status" value="1"/>
</dbReference>
<dbReference type="GeneID" id="8854768"/>
<reference evidence="15 16" key="1">
    <citation type="journal article" date="2010" name="Cell">
        <title>The genome of Naegleria gruberi illuminates early eukaryotic versatility.</title>
        <authorList>
            <person name="Fritz-Laylin L.K."/>
            <person name="Prochnik S.E."/>
            <person name="Ginger M.L."/>
            <person name="Dacks J.B."/>
            <person name="Carpenter M.L."/>
            <person name="Field M.C."/>
            <person name="Kuo A."/>
            <person name="Paredez A."/>
            <person name="Chapman J."/>
            <person name="Pham J."/>
            <person name="Shu S."/>
            <person name="Neupane R."/>
            <person name="Cipriano M."/>
            <person name="Mancuso J."/>
            <person name="Tu H."/>
            <person name="Salamov A."/>
            <person name="Lindquist E."/>
            <person name="Shapiro H."/>
            <person name="Lucas S."/>
            <person name="Grigoriev I.V."/>
            <person name="Cande W.Z."/>
            <person name="Fulton C."/>
            <person name="Rokhsar D.S."/>
            <person name="Dawson S.C."/>
        </authorList>
    </citation>
    <scope>NUCLEOTIDE SEQUENCE [LARGE SCALE GENOMIC DNA]</scope>
    <source>
        <strain evidence="15 16">NEG-M</strain>
    </source>
</reference>
<feature type="domain" description="MRNA cap 0 methyltransferase" evidence="14">
    <location>
        <begin position="137"/>
        <end position="400"/>
    </location>
</feature>
<dbReference type="VEuPathDB" id="AmoebaDB:NAEGRDRAFT_51800"/>
<dbReference type="InterPro" id="IPR029063">
    <property type="entry name" value="SAM-dependent_MTases_sf"/>
</dbReference>
<evidence type="ECO:0000256" key="1">
    <source>
        <dbReference type="ARBA" id="ARBA00004123"/>
    </source>
</evidence>
<dbReference type="AlphaFoldDB" id="D2VS12"/>
<dbReference type="EMBL" id="GG738893">
    <property type="protein sequence ID" value="EFC40337.1"/>
    <property type="molecule type" value="Genomic_DNA"/>
</dbReference>
<feature type="binding site" evidence="11">
    <location>
        <position position="150"/>
    </location>
    <ligand>
        <name>S-adenosyl-L-methionine</name>
        <dbReference type="ChEBI" id="CHEBI:59789"/>
    </ligand>
</feature>
<keyword evidence="5 10" id="KW-0949">S-adenosyl-L-methionine</keyword>
<proteinExistence type="inferred from homology"/>
<dbReference type="KEGG" id="ngr:NAEGRDRAFT_51800"/>
<feature type="binding site" evidence="11">
    <location>
        <position position="190"/>
    </location>
    <ligand>
        <name>S-adenosyl-L-methionine</name>
        <dbReference type="ChEBI" id="CHEBI:59789"/>
    </ligand>
</feature>
<dbReference type="GO" id="GO:0005634">
    <property type="term" value="C:nucleus"/>
    <property type="evidence" value="ECO:0007669"/>
    <property type="project" value="UniProtKB-SubCell"/>
</dbReference>
<feature type="compositionally biased region" description="Basic and acidic residues" evidence="13">
    <location>
        <begin position="123"/>
        <end position="135"/>
    </location>
</feature>
<gene>
    <name evidence="15" type="ORF">NAEGRDRAFT_51800</name>
</gene>
<evidence type="ECO:0000256" key="3">
    <source>
        <dbReference type="ARBA" id="ARBA00022664"/>
    </source>
</evidence>
<evidence type="ECO:0000256" key="13">
    <source>
        <dbReference type="SAM" id="MobiDB-lite"/>
    </source>
</evidence>
<feature type="compositionally biased region" description="Basic and acidic residues" evidence="13">
    <location>
        <begin position="23"/>
        <end position="35"/>
    </location>
</feature>
<evidence type="ECO:0000313" key="15">
    <source>
        <dbReference type="EMBL" id="EFC40337.1"/>
    </source>
</evidence>
<comment type="similarity">
    <text evidence="10">Belongs to the class I-like SAM-binding methyltransferase superfamily. mRNA cap 0 methyltransferase family.</text>
</comment>
<dbReference type="STRING" id="5762.D2VS12"/>
<feature type="compositionally biased region" description="Low complexity" evidence="13">
    <location>
        <begin position="83"/>
        <end position="100"/>
    </location>
</feature>
<feature type="site" description="mRNA cap binding" evidence="12">
    <location>
        <position position="392"/>
    </location>
</feature>
<dbReference type="Proteomes" id="UP000006671">
    <property type="component" value="Unassembled WGS sequence"/>
</dbReference>
<keyword evidence="7 10" id="KW-0506">mRNA capping</keyword>
<dbReference type="InterPro" id="IPR016899">
    <property type="entry name" value="mRNA_G-N7_MeTrfase_euk"/>
</dbReference>
<feature type="site" description="mRNA cap binding" evidence="12">
    <location>
        <position position="177"/>
    </location>
</feature>
<feature type="binding site" evidence="11">
    <location>
        <position position="246"/>
    </location>
    <ligand>
        <name>S-adenosyl-L-methionine</name>
        <dbReference type="ChEBI" id="CHEBI:59789"/>
    </ligand>
</feature>
<organism evidence="16">
    <name type="scientific">Naegleria gruberi</name>
    <name type="common">Amoeba</name>
    <dbReference type="NCBI Taxonomy" id="5762"/>
    <lineage>
        <taxon>Eukaryota</taxon>
        <taxon>Discoba</taxon>
        <taxon>Heterolobosea</taxon>
        <taxon>Tetramitia</taxon>
        <taxon>Eutetramitia</taxon>
        <taxon>Vahlkampfiidae</taxon>
        <taxon>Naegleria</taxon>
    </lineage>
</organism>
<protein>
    <recommendedName>
        <fullName evidence="10">mRNA cap guanine-N(7) methyltransferase</fullName>
        <ecNumber evidence="10">2.1.1.56</ecNumber>
    </recommendedName>
    <alternativeName>
        <fullName evidence="10">mRNA (guanine-N(7))-methyltransferase</fullName>
    </alternativeName>
    <alternativeName>
        <fullName evidence="10">mRNA cap methyltransferase</fullName>
    </alternativeName>
</protein>
<evidence type="ECO:0000256" key="2">
    <source>
        <dbReference type="ARBA" id="ARBA00022603"/>
    </source>
</evidence>
<comment type="catalytic activity">
    <reaction evidence="9">
        <text>a 5'-end (5'-triphosphoguanosine)-ribonucleoside in mRNA + S-adenosyl-L-methionine = a 5'-end (N(7)-methyl 5'-triphosphoguanosine)-ribonucleoside in mRNA + S-adenosyl-L-homocysteine</text>
        <dbReference type="Rhea" id="RHEA:67008"/>
        <dbReference type="Rhea" id="RHEA-COMP:17166"/>
        <dbReference type="Rhea" id="RHEA-COMP:17167"/>
        <dbReference type="ChEBI" id="CHEBI:57856"/>
        <dbReference type="ChEBI" id="CHEBI:59789"/>
        <dbReference type="ChEBI" id="CHEBI:156461"/>
        <dbReference type="ChEBI" id="CHEBI:167617"/>
        <dbReference type="EC" id="2.1.1.56"/>
    </reaction>
</comment>
<dbReference type="FunCoup" id="D2VS12">
    <property type="interactions" value="603"/>
</dbReference>
<dbReference type="PANTHER" id="PTHR12189:SF2">
    <property type="entry name" value="MRNA CAP GUANINE-N7 METHYLTRANSFERASE"/>
    <property type="match status" value="1"/>
</dbReference>
<evidence type="ECO:0000256" key="8">
    <source>
        <dbReference type="ARBA" id="ARBA00023242"/>
    </source>
</evidence>
<comment type="subcellular location">
    <subcellularLocation>
        <location evidence="1 10">Nucleus</location>
    </subcellularLocation>
</comment>
<dbReference type="SUPFAM" id="SSF53335">
    <property type="entry name" value="S-adenosyl-L-methionine-dependent methyltransferases"/>
    <property type="match status" value="1"/>
</dbReference>
<dbReference type="OrthoDB" id="10248867at2759"/>
<feature type="binding site" evidence="11">
    <location>
        <position position="168"/>
    </location>
    <ligand>
        <name>S-adenosyl-L-methionine</name>
        <dbReference type="ChEBI" id="CHEBI:59789"/>
    </ligand>
</feature>
<dbReference type="InParanoid" id="D2VS12"/>
<keyword evidence="3 10" id="KW-0507">mRNA processing</keyword>
<evidence type="ECO:0000256" key="11">
    <source>
        <dbReference type="PIRSR" id="PIRSR028762-1"/>
    </source>
</evidence>
<feature type="binding site" evidence="11">
    <location>
        <position position="219"/>
    </location>
    <ligand>
        <name>S-adenosyl-L-methionine</name>
        <dbReference type="ChEBI" id="CHEBI:59789"/>
    </ligand>
</feature>
<keyword evidence="8 10" id="KW-0539">Nucleus</keyword>
<dbReference type="PIRSF" id="PIRSF028762">
    <property type="entry name" value="ABD1"/>
    <property type="match status" value="1"/>
</dbReference>
<feature type="binding site" evidence="11">
    <location>
        <position position="241"/>
    </location>
    <ligand>
        <name>S-adenosyl-L-methionine</name>
        <dbReference type="ChEBI" id="CHEBI:59789"/>
    </ligand>
</feature>
<dbReference type="GO" id="GO:0004482">
    <property type="term" value="F:mRNA 5'-cap (guanine-N7-)-methyltransferase activity"/>
    <property type="evidence" value="ECO:0007669"/>
    <property type="project" value="UniProtKB-EC"/>
</dbReference>
<evidence type="ECO:0000313" key="16">
    <source>
        <dbReference type="Proteomes" id="UP000006671"/>
    </source>
</evidence>
<dbReference type="InterPro" id="IPR004971">
    <property type="entry name" value="mRNA_G-N7_MeTrfase_dom"/>
</dbReference>
<keyword evidence="16" id="KW-1185">Reference proteome</keyword>
<keyword evidence="2 10" id="KW-0489">Methyltransferase</keyword>
<feature type="compositionally biased region" description="Low complexity" evidence="13">
    <location>
        <begin position="13"/>
        <end position="22"/>
    </location>
</feature>
<name>D2VS12_NAEGR</name>
<evidence type="ECO:0000256" key="12">
    <source>
        <dbReference type="PIRSR" id="PIRSR028762-2"/>
    </source>
</evidence>
<dbReference type="GO" id="GO:0003723">
    <property type="term" value="F:RNA binding"/>
    <property type="evidence" value="ECO:0007669"/>
    <property type="project" value="UniProtKB-KW"/>
</dbReference>
<dbReference type="CDD" id="cd02440">
    <property type="entry name" value="AdoMet_MTases"/>
    <property type="match status" value="1"/>
</dbReference>
<feature type="binding site" evidence="12">
    <location>
        <begin position="146"/>
        <end position="147"/>
    </location>
    <ligand>
        <name>mRNA</name>
        <dbReference type="ChEBI" id="CHEBI:33699"/>
    </ligand>
</feature>
<sequence length="434" mass="50932">MPAQDSASHHHSNNNNNNNNNNTERRREYRNDHVSNSHHHQNNNNNNNNRRMNDRDDNSSSSSYNRESRGIQKQYKQQERYHSNNNNNNRYYNNNNNNNRNYHHRDSNNRNYNNRTFTPEEMYDQRKNQSREERNNSPIKPIKDFNNWLKGVLIYKYVPNECTVLDLCCGKGGDLFKFSFRNIKNYVGVDISFNSLVSLSERYNGGRDLKFPAKLIHADVGKVSIESALDSNVEFDTVSCQFAFHYFFQSKEHVKTALQNATSRLKKGGKFIVTTLDSNVLQSMLKKVEGKTLKNSVFQANFQCSDDKSFEEPFGNCYTFQLEDAVDPCPEYLVNPQIFIEMAKEFNLSLVENLNFYDFYEKYRNNRETENSRPRLNVRDMNEDFWTVVKLYTTFVFEKTENPISQLSKDSNSESSQQTVGGYKKILESDIIKL</sequence>
<dbReference type="RefSeq" id="XP_002673081.1">
    <property type="nucleotide sequence ID" value="XM_002673035.1"/>
</dbReference>
<feature type="region of interest" description="Disordered" evidence="13">
    <location>
        <begin position="1"/>
        <end position="140"/>
    </location>
</feature>
<feature type="site" description="mRNA cap binding" evidence="12">
    <location>
        <position position="331"/>
    </location>
</feature>
<dbReference type="InterPro" id="IPR039753">
    <property type="entry name" value="RG7MT1"/>
</dbReference>
<feature type="site" description="mRNA cap binding" evidence="12">
    <location>
        <position position="245"/>
    </location>
</feature>
<dbReference type="Pfam" id="PF03291">
    <property type="entry name" value="mRNA_G-N7_MeTrfase"/>
    <property type="match status" value="1"/>
</dbReference>
<evidence type="ECO:0000256" key="10">
    <source>
        <dbReference type="PIRNR" id="PIRNR028762"/>
    </source>
</evidence>
<evidence type="ECO:0000256" key="7">
    <source>
        <dbReference type="ARBA" id="ARBA00023042"/>
    </source>
</evidence>
<dbReference type="PROSITE" id="PS51562">
    <property type="entry name" value="RNA_CAP0_MT"/>
    <property type="match status" value="1"/>
</dbReference>
<evidence type="ECO:0000256" key="5">
    <source>
        <dbReference type="ARBA" id="ARBA00022691"/>
    </source>
</evidence>
<keyword evidence="6 10" id="KW-0694">RNA-binding</keyword>
<evidence type="ECO:0000256" key="4">
    <source>
        <dbReference type="ARBA" id="ARBA00022679"/>
    </source>
</evidence>
<accession>D2VS12</accession>
<feature type="site" description="mRNA cap binding" evidence="12">
    <location>
        <position position="171"/>
    </location>
</feature>
<dbReference type="EC" id="2.1.1.56" evidence="10"/>
<evidence type="ECO:0000256" key="6">
    <source>
        <dbReference type="ARBA" id="ARBA00022884"/>
    </source>
</evidence>